<gene>
    <name evidence="7" type="ORF">H9Q16_15940</name>
</gene>
<dbReference type="Proteomes" id="UP000635142">
    <property type="component" value="Unassembled WGS sequence"/>
</dbReference>
<reference evidence="7" key="1">
    <citation type="submission" date="2020-08" db="EMBL/GenBank/DDBJ databases">
        <title>Sulfitobacter aestuariivivens sp. nov., isolated from a tidal flat.</title>
        <authorList>
            <person name="Park S."/>
            <person name="Yoon J.-H."/>
        </authorList>
    </citation>
    <scope>NUCLEOTIDE SEQUENCE</scope>
    <source>
        <strain evidence="7">TSTF-M16</strain>
    </source>
</reference>
<evidence type="ECO:0000313" key="7">
    <source>
        <dbReference type="EMBL" id="MBD3665426.1"/>
    </source>
</evidence>
<dbReference type="SUPFAM" id="SSF109635">
    <property type="entry name" value="DnaK suppressor protein DksA, alpha-hairpin domain"/>
    <property type="match status" value="1"/>
</dbReference>
<name>A0A927HFY8_9RHOB</name>
<proteinExistence type="predicted"/>
<evidence type="ECO:0000259" key="6">
    <source>
        <dbReference type="Pfam" id="PF21173"/>
    </source>
</evidence>
<dbReference type="InterPro" id="IPR037187">
    <property type="entry name" value="DnaK_N"/>
</dbReference>
<dbReference type="SUPFAM" id="SSF57716">
    <property type="entry name" value="Glucocorticoid receptor-like (DNA-binding domain)"/>
    <property type="match status" value="1"/>
</dbReference>
<dbReference type="RefSeq" id="WP_191076401.1">
    <property type="nucleotide sequence ID" value="NZ_JACTAG010000002.1"/>
</dbReference>
<keyword evidence="1" id="KW-0479">Metal-binding</keyword>
<protein>
    <submittedName>
        <fullName evidence="7">TraR/DksA family transcriptional regulator</fullName>
    </submittedName>
</protein>
<keyword evidence="2" id="KW-0863">Zinc-finger</keyword>
<accession>A0A927HFY8</accession>
<comment type="caution">
    <text evidence="7">The sequence shown here is derived from an EMBL/GenBank/DDBJ whole genome shotgun (WGS) entry which is preliminary data.</text>
</comment>
<dbReference type="PANTHER" id="PTHR33823">
    <property type="entry name" value="RNA POLYMERASE-BINDING TRANSCRIPTION FACTOR DKSA-RELATED"/>
    <property type="match status" value="1"/>
</dbReference>
<dbReference type="Gene3D" id="1.20.120.910">
    <property type="entry name" value="DksA, coiled-coil domain"/>
    <property type="match status" value="1"/>
</dbReference>
<dbReference type="InterPro" id="IPR048487">
    <property type="entry name" value="DksA-like_N"/>
</dbReference>
<evidence type="ECO:0000256" key="4">
    <source>
        <dbReference type="PROSITE-ProRule" id="PRU00510"/>
    </source>
</evidence>
<dbReference type="GO" id="GO:0008270">
    <property type="term" value="F:zinc ion binding"/>
    <property type="evidence" value="ECO:0007669"/>
    <property type="project" value="UniProtKB-KW"/>
</dbReference>
<evidence type="ECO:0000256" key="3">
    <source>
        <dbReference type="ARBA" id="ARBA00022833"/>
    </source>
</evidence>
<dbReference type="Pfam" id="PF01258">
    <property type="entry name" value="zf-dskA_traR"/>
    <property type="match status" value="1"/>
</dbReference>
<evidence type="ECO:0000256" key="2">
    <source>
        <dbReference type="ARBA" id="ARBA00022771"/>
    </source>
</evidence>
<organism evidence="7 8">
    <name type="scientific">Sulfitobacter aestuariivivens</name>
    <dbReference type="NCBI Taxonomy" id="2766981"/>
    <lineage>
        <taxon>Bacteria</taxon>
        <taxon>Pseudomonadati</taxon>
        <taxon>Pseudomonadota</taxon>
        <taxon>Alphaproteobacteria</taxon>
        <taxon>Rhodobacterales</taxon>
        <taxon>Roseobacteraceae</taxon>
        <taxon>Sulfitobacter</taxon>
    </lineage>
</organism>
<dbReference type="PANTHER" id="PTHR33823:SF4">
    <property type="entry name" value="GENERAL STRESS PROTEIN 16O"/>
    <property type="match status" value="1"/>
</dbReference>
<evidence type="ECO:0000256" key="1">
    <source>
        <dbReference type="ARBA" id="ARBA00022723"/>
    </source>
</evidence>
<feature type="domain" description="Zinc finger DksA/TraR C4-type" evidence="5">
    <location>
        <begin position="74"/>
        <end position="106"/>
    </location>
</feature>
<keyword evidence="8" id="KW-1185">Reference proteome</keyword>
<keyword evidence="3" id="KW-0862">Zinc</keyword>
<dbReference type="PROSITE" id="PS51128">
    <property type="entry name" value="ZF_DKSA_2"/>
    <property type="match status" value="1"/>
</dbReference>
<feature type="domain" description="DnaK suppressor protein-like N-terminal" evidence="6">
    <location>
        <begin position="7"/>
        <end position="71"/>
    </location>
</feature>
<evidence type="ECO:0000259" key="5">
    <source>
        <dbReference type="Pfam" id="PF01258"/>
    </source>
</evidence>
<dbReference type="AlphaFoldDB" id="A0A927HFY8"/>
<sequence length="107" mass="11813">MPDLSHFRKLITDRLEELDVRIHEVDHELGEPKSADLNDQAIDLEDDEVLESLGAAAQKEILLLKLALGRIKDGSYGTCAKCEEPISDARLEAVPYAPLCKRCAQAA</sequence>
<dbReference type="InterPro" id="IPR000962">
    <property type="entry name" value="Znf_DskA_TraR"/>
</dbReference>
<evidence type="ECO:0000313" key="8">
    <source>
        <dbReference type="Proteomes" id="UP000635142"/>
    </source>
</evidence>
<feature type="zinc finger region" description="dksA C4-type" evidence="4">
    <location>
        <begin position="79"/>
        <end position="103"/>
    </location>
</feature>
<dbReference type="Pfam" id="PF21173">
    <property type="entry name" value="DksA-like_N"/>
    <property type="match status" value="1"/>
</dbReference>
<dbReference type="EMBL" id="JACTAG010000002">
    <property type="protein sequence ID" value="MBD3665426.1"/>
    <property type="molecule type" value="Genomic_DNA"/>
</dbReference>